<keyword evidence="2" id="KW-1185">Reference proteome</keyword>
<accession>A0A8J8T3C8</accession>
<dbReference type="EMBL" id="RRYP01007171">
    <property type="protein sequence ID" value="TNV80689.1"/>
    <property type="molecule type" value="Genomic_DNA"/>
</dbReference>
<dbReference type="AlphaFoldDB" id="A0A8J8T3C8"/>
<evidence type="ECO:0000313" key="2">
    <source>
        <dbReference type="Proteomes" id="UP000785679"/>
    </source>
</evidence>
<proteinExistence type="predicted"/>
<name>A0A8J8T3C8_HALGN</name>
<gene>
    <name evidence="1" type="ORF">FGO68_gene606</name>
</gene>
<sequence>MIVQQSASQLKLQTQFMLFKKRQEQESQFDQQRQQIQTFRLHKSHSKQLLTQQSLDKTQQIHKQASETKKLLQKALDRRNTHELLAKIKSKYEVLAVEKGRKMQRQESQKFILSFTQVKNVIGKQMVEGLTERARIKRAESNQRRVRLVKEGVKIGKSVVGSKEMEIPI</sequence>
<evidence type="ECO:0000313" key="1">
    <source>
        <dbReference type="EMBL" id="TNV80689.1"/>
    </source>
</evidence>
<dbReference type="Proteomes" id="UP000785679">
    <property type="component" value="Unassembled WGS sequence"/>
</dbReference>
<comment type="caution">
    <text evidence="1">The sequence shown here is derived from an EMBL/GenBank/DDBJ whole genome shotgun (WGS) entry which is preliminary data.</text>
</comment>
<reference evidence="1" key="1">
    <citation type="submission" date="2019-06" db="EMBL/GenBank/DDBJ databases">
        <authorList>
            <person name="Zheng W."/>
        </authorList>
    </citation>
    <scope>NUCLEOTIDE SEQUENCE</scope>
    <source>
        <strain evidence="1">QDHG01</strain>
    </source>
</reference>
<protein>
    <submittedName>
        <fullName evidence="1">Uncharacterized protein</fullName>
    </submittedName>
</protein>
<organism evidence="1 2">
    <name type="scientific">Halteria grandinella</name>
    <dbReference type="NCBI Taxonomy" id="5974"/>
    <lineage>
        <taxon>Eukaryota</taxon>
        <taxon>Sar</taxon>
        <taxon>Alveolata</taxon>
        <taxon>Ciliophora</taxon>
        <taxon>Intramacronucleata</taxon>
        <taxon>Spirotrichea</taxon>
        <taxon>Stichotrichia</taxon>
        <taxon>Sporadotrichida</taxon>
        <taxon>Halteriidae</taxon>
        <taxon>Halteria</taxon>
    </lineage>
</organism>